<reference evidence="3 4" key="1">
    <citation type="submission" date="2023-08" db="EMBL/GenBank/DDBJ databases">
        <title>Transcriptome Analysis of Halomonas alkalicola CICC 11012s to Identify the Genes Involved in Alkaline Tolerances.</title>
        <authorList>
            <person name="Zhai L."/>
        </authorList>
    </citation>
    <scope>NUCLEOTIDE SEQUENCE [LARGE SCALE GENOMIC DNA]</scope>
    <source>
        <strain evidence="3 4">CICC 11012s</strain>
    </source>
</reference>
<keyword evidence="3" id="KW-0808">Transferase</keyword>
<dbReference type="Proteomes" id="UP001235344">
    <property type="component" value="Chromosome"/>
</dbReference>
<feature type="domain" description="Histone deacetylase" evidence="2">
    <location>
        <begin position="40"/>
        <end position="283"/>
    </location>
</feature>
<gene>
    <name evidence="3" type="ORF">B6N23_02730</name>
</gene>
<dbReference type="SUPFAM" id="SSF52768">
    <property type="entry name" value="Arginase/deacetylase"/>
    <property type="match status" value="1"/>
</dbReference>
<dbReference type="PANTHER" id="PTHR10625:SF10">
    <property type="entry name" value="HISTONE DEACETYLASE HDAC1"/>
    <property type="match status" value="1"/>
</dbReference>
<dbReference type="InterPro" id="IPR036038">
    <property type="entry name" value="Aminotransferase-like"/>
</dbReference>
<dbReference type="SUPFAM" id="SSF56752">
    <property type="entry name" value="D-aminoacid aminotransferase-like PLP-dependent enzymes"/>
    <property type="match status" value="1"/>
</dbReference>
<dbReference type="InterPro" id="IPR018300">
    <property type="entry name" value="Aminotrans_IV_CS"/>
</dbReference>
<evidence type="ECO:0000256" key="1">
    <source>
        <dbReference type="ARBA" id="ARBA00005947"/>
    </source>
</evidence>
<dbReference type="InterPro" id="IPR000286">
    <property type="entry name" value="HDACs"/>
</dbReference>
<dbReference type="Gene3D" id="3.40.800.20">
    <property type="entry name" value="Histone deacetylase domain"/>
    <property type="match status" value="1"/>
</dbReference>
<accession>A0ABY9H5X6</accession>
<dbReference type="Pfam" id="PF00850">
    <property type="entry name" value="Hist_deacetyl"/>
    <property type="match status" value="1"/>
</dbReference>
<dbReference type="RefSeq" id="WP_305501640.1">
    <property type="nucleotide sequence ID" value="NZ_CP131913.1"/>
</dbReference>
<evidence type="ECO:0000259" key="2">
    <source>
        <dbReference type="Pfam" id="PF00850"/>
    </source>
</evidence>
<dbReference type="GO" id="GO:0008483">
    <property type="term" value="F:transaminase activity"/>
    <property type="evidence" value="ECO:0007669"/>
    <property type="project" value="UniProtKB-KW"/>
</dbReference>
<dbReference type="PROSITE" id="PS00770">
    <property type="entry name" value="AA_TRANSFER_CLASS_4"/>
    <property type="match status" value="1"/>
</dbReference>
<dbReference type="PANTHER" id="PTHR10625">
    <property type="entry name" value="HISTONE DEACETYLASE HDAC1-RELATED"/>
    <property type="match status" value="1"/>
</dbReference>
<dbReference type="EMBL" id="CP131913">
    <property type="protein sequence ID" value="WLI73864.1"/>
    <property type="molecule type" value="Genomic_DNA"/>
</dbReference>
<dbReference type="InterPro" id="IPR023801">
    <property type="entry name" value="His_deacetylse_dom"/>
</dbReference>
<evidence type="ECO:0000313" key="4">
    <source>
        <dbReference type="Proteomes" id="UP001235344"/>
    </source>
</evidence>
<sequence length="428" mass="45077">MTGAATGLFWHERCFWHDPGAIGVFSAPGEFLQPQPASESPESKRRLKNLLEVSGLIDELAVCKPPPASREDLERFHTTRYLDALAAGDAGRGGDGGDCAPYLPGSLAAARQSAGLAVGAVEAVATGELSQAYALCRPPGHHAEADRGRGFCLLGNIPVAVMRARALGQVGRVAILDWDVHHGNGQQGAFWNTPEVLTVSVHQAGNYPLETGEFAEQGGAAALGTDLNLPLPPGSGIGAYEYAMDTLVLPAIEAFAPELIVVACGYDACAKDPLGKMLLNTAVKAGFDETIMLDPEGYVAEASAANVFLVRDGVLHTPEVTSCLQGITRDSVIRLAREVLGLEVVERRITRDELYIADEAFLTGTAAEILPLRELDGRHIGARSGGAAVGAPIADGSVTARLQSLYRRLVRGELEADLAAFGAWLTPV</sequence>
<proteinExistence type="inferred from homology"/>
<dbReference type="CDD" id="cd00449">
    <property type="entry name" value="PLPDE_IV"/>
    <property type="match status" value="1"/>
</dbReference>
<evidence type="ECO:0000313" key="3">
    <source>
        <dbReference type="EMBL" id="WLI73864.1"/>
    </source>
</evidence>
<dbReference type="InterPro" id="IPR023696">
    <property type="entry name" value="Ureohydrolase_dom_sf"/>
</dbReference>
<dbReference type="InterPro" id="IPR037138">
    <property type="entry name" value="His_deacetylse_dom_sf"/>
</dbReference>
<keyword evidence="3" id="KW-0032">Aminotransferase</keyword>
<comment type="similarity">
    <text evidence="1">Belongs to the histone deacetylase family.</text>
</comment>
<protein>
    <submittedName>
        <fullName evidence="3">Aminotransferase class IV</fullName>
    </submittedName>
</protein>
<organism evidence="3 4">
    <name type="scientific">Halomonas alkalicola</name>
    <dbReference type="NCBI Taxonomy" id="1930622"/>
    <lineage>
        <taxon>Bacteria</taxon>
        <taxon>Pseudomonadati</taxon>
        <taxon>Pseudomonadota</taxon>
        <taxon>Gammaproteobacteria</taxon>
        <taxon>Oceanospirillales</taxon>
        <taxon>Halomonadaceae</taxon>
        <taxon>Halomonas</taxon>
    </lineage>
</organism>
<keyword evidence="4" id="KW-1185">Reference proteome</keyword>
<dbReference type="PRINTS" id="PR01270">
    <property type="entry name" value="HDASUPER"/>
</dbReference>
<name>A0ABY9H5X6_9GAMM</name>